<organism evidence="1 2">
    <name type="scientific">Paraburkholderia kirstenboschensis</name>
    <dbReference type="NCBI Taxonomy" id="1245436"/>
    <lineage>
        <taxon>Bacteria</taxon>
        <taxon>Pseudomonadati</taxon>
        <taxon>Pseudomonadota</taxon>
        <taxon>Betaproteobacteria</taxon>
        <taxon>Burkholderiales</taxon>
        <taxon>Burkholderiaceae</taxon>
        <taxon>Paraburkholderia</taxon>
    </lineage>
</organism>
<evidence type="ECO:0000313" key="1">
    <source>
        <dbReference type="EMBL" id="WOD20309.1"/>
    </source>
</evidence>
<accession>A0ABZ0EUH3</accession>
<dbReference type="RefSeq" id="WP_317022250.1">
    <property type="nucleotide sequence ID" value="NZ_CP136513.1"/>
</dbReference>
<dbReference type="Proteomes" id="UP001302652">
    <property type="component" value="Chromosome 1"/>
</dbReference>
<sequence>MDIKIVNNFCLDHRQFLQRSVRRRRAAWPKAPPVLVKAGFDMMIGVAGATHFVDKMVERGGFALR</sequence>
<gene>
    <name evidence="1" type="ORF">RW095_29385</name>
</gene>
<proteinExistence type="predicted"/>
<dbReference type="EMBL" id="CP136513">
    <property type="protein sequence ID" value="WOD20309.1"/>
    <property type="molecule type" value="Genomic_DNA"/>
</dbReference>
<keyword evidence="2" id="KW-1185">Reference proteome</keyword>
<protein>
    <submittedName>
        <fullName evidence="1">Uncharacterized protein</fullName>
    </submittedName>
</protein>
<name>A0ABZ0EUH3_9BURK</name>
<evidence type="ECO:0000313" key="2">
    <source>
        <dbReference type="Proteomes" id="UP001302652"/>
    </source>
</evidence>
<reference evidence="1 2" key="1">
    <citation type="submission" date="2023-10" db="EMBL/GenBank/DDBJ databases">
        <title>Surface-active antibiotics is a multifunctional adaptation for post-fire microbes.</title>
        <authorList>
            <person name="Liu M.D."/>
            <person name="Du Y."/>
            <person name="Koupaei S.K."/>
            <person name="Kim N.R."/>
            <person name="Zhang W."/>
            <person name="Traxler M.F."/>
        </authorList>
    </citation>
    <scope>NUCLEOTIDE SEQUENCE [LARGE SCALE GENOMIC DNA]</scope>
    <source>
        <strain evidence="1 2">F3</strain>
    </source>
</reference>